<dbReference type="InterPro" id="IPR051800">
    <property type="entry name" value="PqiA-PqiB_transport"/>
</dbReference>
<evidence type="ECO:0000256" key="7">
    <source>
        <dbReference type="SAM" id="Phobius"/>
    </source>
</evidence>
<evidence type="ECO:0000313" key="8">
    <source>
        <dbReference type="EMBL" id="MBV6286993.1"/>
    </source>
</evidence>
<comment type="caution">
    <text evidence="8">The sequence shown here is derived from an EMBL/GenBank/DDBJ whole genome shotgun (WGS) entry which is preliminary data.</text>
</comment>
<dbReference type="PANTHER" id="PTHR30462:SF3">
    <property type="entry name" value="INTERMEMBRANE TRANSPORT PROTEIN PQIA"/>
    <property type="match status" value="1"/>
</dbReference>
<dbReference type="GO" id="GO:0005886">
    <property type="term" value="C:plasma membrane"/>
    <property type="evidence" value="ECO:0007669"/>
    <property type="project" value="UniProtKB-SubCell"/>
</dbReference>
<feature type="transmembrane region" description="Helical" evidence="7">
    <location>
        <begin position="50"/>
        <end position="77"/>
    </location>
</feature>
<dbReference type="Pfam" id="PF04403">
    <property type="entry name" value="PqiA"/>
    <property type="match status" value="1"/>
</dbReference>
<evidence type="ECO:0000256" key="4">
    <source>
        <dbReference type="ARBA" id="ARBA00022692"/>
    </source>
</evidence>
<keyword evidence="4 7" id="KW-0812">Transmembrane</keyword>
<evidence type="ECO:0000256" key="1">
    <source>
        <dbReference type="ARBA" id="ARBA00004533"/>
    </source>
</evidence>
<dbReference type="AlphaFoldDB" id="A0A9Q2XHV8"/>
<keyword evidence="9" id="KW-1185">Reference proteome</keyword>
<sequence>MSTPTLASDLGLVLCHACGLACDNRERPHQCERCGAPLHPRKPDSLARTWAYLIAALVFYIPANLLPVMNTALFGAGADSTIMSGVLEFWAHGAWDIATIIFVASIAVPATKFVALGLLLVSVQRRSTWAQRERSKLFRFVELIGYWSMLDVIVVALVAALVKFQALGDIEPRLGILFFGMVVVFTMLAAMSFDPRLIWEAPTTKEPAHER</sequence>
<evidence type="ECO:0000256" key="5">
    <source>
        <dbReference type="ARBA" id="ARBA00022989"/>
    </source>
</evidence>
<protein>
    <submittedName>
        <fullName evidence="8">Paraquat-inducible protein A</fullName>
    </submittedName>
</protein>
<keyword evidence="6 7" id="KW-0472">Membrane</keyword>
<feature type="transmembrane region" description="Helical" evidence="7">
    <location>
        <begin position="97"/>
        <end position="122"/>
    </location>
</feature>
<keyword evidence="3" id="KW-0997">Cell inner membrane</keyword>
<dbReference type="Proteomes" id="UP001106592">
    <property type="component" value="Unassembled WGS sequence"/>
</dbReference>
<evidence type="ECO:0000256" key="3">
    <source>
        <dbReference type="ARBA" id="ARBA00022519"/>
    </source>
</evidence>
<dbReference type="RefSeq" id="WP_217974894.1">
    <property type="nucleotide sequence ID" value="NZ_JAHTBI010000026.1"/>
</dbReference>
<accession>A0A9Q2XHV8</accession>
<reference evidence="8" key="1">
    <citation type="journal article" date="2022" name="Int. J. Syst. Evol. Microbiol.">
        <title>Pseudomonas aegrilactucae sp. nov. and Pseudomonas morbosilactucae sp. nov., pathogens causing bacterial rot of lettuce in Japan.</title>
        <authorList>
            <person name="Sawada H."/>
            <person name="Fujikawa T."/>
            <person name="Satou M."/>
        </authorList>
    </citation>
    <scope>NUCLEOTIDE SEQUENCE</scope>
    <source>
        <strain evidence="8">MAFF 301350</strain>
    </source>
</reference>
<evidence type="ECO:0000313" key="9">
    <source>
        <dbReference type="Proteomes" id="UP001106592"/>
    </source>
</evidence>
<keyword evidence="5 7" id="KW-1133">Transmembrane helix</keyword>
<feature type="transmembrane region" description="Helical" evidence="7">
    <location>
        <begin position="143"/>
        <end position="162"/>
    </location>
</feature>
<reference evidence="8" key="2">
    <citation type="journal article" date="2023" name="Plant Pathol.">
        <title>Dismantling and reorganizing Pseudomonas marginalis sensu#lato.</title>
        <authorList>
            <person name="Sawada H."/>
            <person name="Fujikawa T."/>
            <person name="Satou M."/>
        </authorList>
    </citation>
    <scope>NUCLEOTIDE SEQUENCE</scope>
    <source>
        <strain evidence="8">MAFF 301350</strain>
    </source>
</reference>
<dbReference type="InterPro" id="IPR007498">
    <property type="entry name" value="PqiA-like"/>
</dbReference>
<gene>
    <name evidence="8" type="ORF">KUO17_08080</name>
</gene>
<name>A0A9Q2XHV8_9PSED</name>
<comment type="subcellular location">
    <subcellularLocation>
        <location evidence="1">Cell inner membrane</location>
    </subcellularLocation>
</comment>
<organism evidence="8 9">
    <name type="scientific">Pseudomonas aegrilactucae</name>
    <dbReference type="NCBI Taxonomy" id="2854028"/>
    <lineage>
        <taxon>Bacteria</taxon>
        <taxon>Pseudomonadati</taxon>
        <taxon>Pseudomonadota</taxon>
        <taxon>Gammaproteobacteria</taxon>
        <taxon>Pseudomonadales</taxon>
        <taxon>Pseudomonadaceae</taxon>
        <taxon>Pseudomonas</taxon>
    </lineage>
</organism>
<evidence type="ECO:0000256" key="6">
    <source>
        <dbReference type="ARBA" id="ARBA00023136"/>
    </source>
</evidence>
<dbReference type="EMBL" id="JAHTBI010000026">
    <property type="protein sequence ID" value="MBV6286993.1"/>
    <property type="molecule type" value="Genomic_DNA"/>
</dbReference>
<dbReference type="PANTHER" id="PTHR30462">
    <property type="entry name" value="INTERMEMBRANE TRANSPORT PROTEIN PQIB-RELATED"/>
    <property type="match status" value="1"/>
</dbReference>
<proteinExistence type="predicted"/>
<keyword evidence="2" id="KW-1003">Cell membrane</keyword>
<feature type="transmembrane region" description="Helical" evidence="7">
    <location>
        <begin position="174"/>
        <end position="193"/>
    </location>
</feature>
<evidence type="ECO:0000256" key="2">
    <source>
        <dbReference type="ARBA" id="ARBA00022475"/>
    </source>
</evidence>